<reference evidence="7" key="1">
    <citation type="submission" date="2017-04" db="EMBL/GenBank/DDBJ databases">
        <title>Complete Genome Sequences of Twelve Strains of a Stable Defined Moderately Diverse Mouse Microbiota 2 (sDMDMm2).</title>
        <authorList>
            <person name="Uchimura Y."/>
            <person name="Wyss M."/>
            <person name="Brugiroux S."/>
            <person name="Limenitakis J.P."/>
            <person name="Stecher B."/>
            <person name="McCoy K.D."/>
            <person name="Macpherson A.J."/>
        </authorList>
    </citation>
    <scope>NUCLEOTIDE SEQUENCE</scope>
    <source>
        <strain evidence="7">YL58</strain>
    </source>
</reference>
<proteinExistence type="predicted"/>
<dbReference type="Gene3D" id="3.30.950.10">
    <property type="entry name" value="Methyltransferase, Cobalt-precorrin-4 Transmethylase, Domain 2"/>
    <property type="match status" value="1"/>
</dbReference>
<protein>
    <submittedName>
        <fullName evidence="7">Bifunctional cobalt-precorrin-7 (C(5))-methyltransferase/cobalt-precorrin-6B (C(15))-methyltransferase</fullName>
    </submittedName>
</protein>
<dbReference type="NCBIfam" id="TIGR02467">
    <property type="entry name" value="CbiE"/>
    <property type="match status" value="1"/>
</dbReference>
<dbReference type="InterPro" id="IPR014776">
    <property type="entry name" value="4pyrrole_Mease_sub2"/>
</dbReference>
<dbReference type="CDD" id="cd11644">
    <property type="entry name" value="Precorrin-6Y-MT"/>
    <property type="match status" value="1"/>
</dbReference>
<dbReference type="PROSITE" id="PS51014">
    <property type="entry name" value="COBK_CBIJ"/>
    <property type="match status" value="1"/>
</dbReference>
<dbReference type="PANTHER" id="PTHR43182:SF1">
    <property type="entry name" value="COBALT-PRECORRIN-7 C(5)-METHYLTRANSFERASE"/>
    <property type="match status" value="1"/>
</dbReference>
<dbReference type="InterPro" id="IPR050714">
    <property type="entry name" value="Cobalamin_biosynth_MTase"/>
</dbReference>
<feature type="domain" description="Tetrapyrrole methylase" evidence="6">
    <location>
        <begin position="261"/>
        <end position="441"/>
    </location>
</feature>
<dbReference type="OrthoDB" id="9780707at2"/>
<evidence type="ECO:0000256" key="1">
    <source>
        <dbReference type="ARBA" id="ARBA00004953"/>
    </source>
</evidence>
<dbReference type="AlphaFoldDB" id="A0A1C7I8M6"/>
<sequence>MCKVLVFAGTTEGRKIAEFLDSHSIPSHICVATEYGEELLPKSGQMTVSHTRLHREDMERLMGEIQANPVIDATHPYAAEVTKNIRAACQKAGCRYVRLLRSSKDGGGMNDRAVYVSSVDEAAEYLKGTKGNVLVTTGSKEIAKYTVIPGYKERVFARVLSLANVAEQCAAHGFEGRNLICMQGPFSKEMNRAMIGQLDCKYLVTKMSGTTGGYQEKLDAARETGCVPVVVGRPLLEEGISLSQCRKMLCSQFALCPPKEISLVGIGVGSPLLMTVEAQQVLEKAELVIGAKRMVEAAALEGQDVCIEYDSDKISRYIEEHPEYEKIAVVLSGDVGFYSGARKLLEKLSGYHVQIICGISSLVYFMGKIGKSWDDAFITSAHGRKANLLAAIRTHEKVFSILGSSDGVSALAKKLKEYNMGRVRLFVGEQLSYAQEKILTGYPEDFVSYTGDALSVVYVENETYMPMPATHGIRDEEFVRDKVPMTKEEIRTVSLAKLGLLKDSVCWDVGAGTGSVSVEMALRAAEGRVYAIEKKSLAAELLLKNKMKFAADNLIIVEGEAPEVLRGLEAPTHAFIGGSSGNMKAIMELLLHKNPRVRIVMNCIALESVAEALRCLKELPVTDTEVVQLSVGRARKAGPYHMMMGENPITIISCTGDIR</sequence>
<keyword evidence="2" id="KW-0169">Cobalamin biosynthesis</keyword>
<dbReference type="NCBIfam" id="TIGR00715">
    <property type="entry name" value="precor6x_red"/>
    <property type="match status" value="1"/>
</dbReference>
<dbReference type="GO" id="GO:0016994">
    <property type="term" value="F:precorrin-6A reductase activity"/>
    <property type="evidence" value="ECO:0007669"/>
    <property type="project" value="InterPro"/>
</dbReference>
<keyword evidence="5" id="KW-0949">S-adenosyl-L-methionine</keyword>
<evidence type="ECO:0000256" key="2">
    <source>
        <dbReference type="ARBA" id="ARBA00022573"/>
    </source>
</evidence>
<evidence type="ECO:0000256" key="5">
    <source>
        <dbReference type="ARBA" id="ARBA00022691"/>
    </source>
</evidence>
<dbReference type="STRING" id="1796616.A4V09_05550"/>
<dbReference type="Proteomes" id="UP000092574">
    <property type="component" value="Chromosome"/>
</dbReference>
<dbReference type="EMBL" id="CP015405">
    <property type="protein sequence ID" value="ANU75274.1"/>
    <property type="molecule type" value="Genomic_DNA"/>
</dbReference>
<evidence type="ECO:0000256" key="4">
    <source>
        <dbReference type="ARBA" id="ARBA00022679"/>
    </source>
</evidence>
<dbReference type="InterPro" id="IPR014777">
    <property type="entry name" value="4pyrrole_Mease_sub1"/>
</dbReference>
<dbReference type="UniPathway" id="UPA00148"/>
<gene>
    <name evidence="7" type="ORF">A4V09_05550</name>
</gene>
<evidence type="ECO:0000256" key="3">
    <source>
        <dbReference type="ARBA" id="ARBA00022603"/>
    </source>
</evidence>
<keyword evidence="4" id="KW-0808">Transferase</keyword>
<dbReference type="SUPFAM" id="SSF53790">
    <property type="entry name" value="Tetrapyrrole methylase"/>
    <property type="match status" value="1"/>
</dbReference>
<dbReference type="Pfam" id="PF02571">
    <property type="entry name" value="CbiJ"/>
    <property type="match status" value="1"/>
</dbReference>
<keyword evidence="8" id="KW-1185">Reference proteome</keyword>
<dbReference type="RefSeq" id="WP_065541482.1">
    <property type="nucleotide sequence ID" value="NZ_CP015405.2"/>
</dbReference>
<dbReference type="InterPro" id="IPR012818">
    <property type="entry name" value="CbiE"/>
</dbReference>
<dbReference type="KEGG" id="byl:A4V09_05550"/>
<dbReference type="GO" id="GO:0008276">
    <property type="term" value="F:protein methyltransferase activity"/>
    <property type="evidence" value="ECO:0007669"/>
    <property type="project" value="InterPro"/>
</dbReference>
<dbReference type="SUPFAM" id="SSF53335">
    <property type="entry name" value="S-adenosyl-L-methionine-dependent methyltransferases"/>
    <property type="match status" value="1"/>
</dbReference>
<dbReference type="PANTHER" id="PTHR43182">
    <property type="entry name" value="COBALT-PRECORRIN-6B C(15)-METHYLTRANSFERASE (DECARBOXYLATING)"/>
    <property type="match status" value="1"/>
</dbReference>
<dbReference type="GO" id="GO:0009236">
    <property type="term" value="P:cobalamin biosynthetic process"/>
    <property type="evidence" value="ECO:0007669"/>
    <property type="project" value="UniProtKB-UniPathway"/>
</dbReference>
<organism evidence="7 8">
    <name type="scientific">Blautia pseudococcoides</name>
    <dbReference type="NCBI Taxonomy" id="1796616"/>
    <lineage>
        <taxon>Bacteria</taxon>
        <taxon>Bacillati</taxon>
        <taxon>Bacillota</taxon>
        <taxon>Clostridia</taxon>
        <taxon>Lachnospirales</taxon>
        <taxon>Lachnospiraceae</taxon>
        <taxon>Blautia</taxon>
    </lineage>
</organism>
<dbReference type="InterPro" id="IPR000878">
    <property type="entry name" value="4pyrrol_Mease"/>
</dbReference>
<dbReference type="InterPro" id="IPR003723">
    <property type="entry name" value="Precorrin-6x_reduct"/>
</dbReference>
<dbReference type="GO" id="GO:0032259">
    <property type="term" value="P:methylation"/>
    <property type="evidence" value="ECO:0007669"/>
    <property type="project" value="UniProtKB-KW"/>
</dbReference>
<dbReference type="InterPro" id="IPR035996">
    <property type="entry name" value="4pyrrol_Methylase_sf"/>
</dbReference>
<dbReference type="Gene3D" id="3.40.1010.10">
    <property type="entry name" value="Cobalt-precorrin-4 Transmethylase, Domain 1"/>
    <property type="match status" value="1"/>
</dbReference>
<evidence type="ECO:0000313" key="7">
    <source>
        <dbReference type="EMBL" id="ANU75274.1"/>
    </source>
</evidence>
<evidence type="ECO:0000259" key="6">
    <source>
        <dbReference type="Pfam" id="PF00590"/>
    </source>
</evidence>
<dbReference type="InterPro" id="IPR014008">
    <property type="entry name" value="Cbl_synth_MTase_CbiT"/>
</dbReference>
<comment type="pathway">
    <text evidence="1">Cofactor biosynthesis; adenosylcobalamin biosynthesis.</text>
</comment>
<dbReference type="Gene3D" id="3.40.50.150">
    <property type="entry name" value="Vaccinia Virus protein VP39"/>
    <property type="match status" value="1"/>
</dbReference>
<dbReference type="InterPro" id="IPR029063">
    <property type="entry name" value="SAM-dependent_MTases_sf"/>
</dbReference>
<evidence type="ECO:0000313" key="8">
    <source>
        <dbReference type="Proteomes" id="UP000092574"/>
    </source>
</evidence>
<keyword evidence="3" id="KW-0489">Methyltransferase</keyword>
<accession>A0A1C7I8M6</accession>
<dbReference type="Pfam" id="PF00590">
    <property type="entry name" value="TP_methylase"/>
    <property type="match status" value="1"/>
</dbReference>
<dbReference type="NCBIfam" id="TIGR02469">
    <property type="entry name" value="CbiT"/>
    <property type="match status" value="1"/>
</dbReference>
<name>A0A1C7I8M6_9FIRM</name>